<evidence type="ECO:0000256" key="1">
    <source>
        <dbReference type="ARBA" id="ARBA00022670"/>
    </source>
</evidence>
<feature type="transmembrane region" description="Helical" evidence="7">
    <location>
        <begin position="62"/>
        <end position="83"/>
    </location>
</feature>
<evidence type="ECO:0000256" key="5">
    <source>
        <dbReference type="ARBA" id="ARBA00023180"/>
    </source>
</evidence>
<organism evidence="9 10">
    <name type="scientific">Leptobrachium leishanense</name>
    <name type="common">Leishan spiny toad</name>
    <dbReference type="NCBI Taxonomy" id="445787"/>
    <lineage>
        <taxon>Eukaryota</taxon>
        <taxon>Metazoa</taxon>
        <taxon>Chordata</taxon>
        <taxon>Craniata</taxon>
        <taxon>Vertebrata</taxon>
        <taxon>Euteleostomi</taxon>
        <taxon>Amphibia</taxon>
        <taxon>Batrachia</taxon>
        <taxon>Anura</taxon>
        <taxon>Pelobatoidea</taxon>
        <taxon>Megophryidae</taxon>
        <taxon>Leptobrachium</taxon>
    </lineage>
</organism>
<dbReference type="GeneTree" id="ENSGT00940000159197"/>
<keyword evidence="7" id="KW-1133">Transmembrane helix</keyword>
<dbReference type="SUPFAM" id="SSF56487">
    <property type="entry name" value="SRCR-like"/>
    <property type="match status" value="1"/>
</dbReference>
<dbReference type="OrthoDB" id="10012881at2759"/>
<gene>
    <name evidence="9" type="primary">TMPRSS13</name>
</gene>
<dbReference type="Pfam" id="PF00089">
    <property type="entry name" value="Trypsin"/>
    <property type="match status" value="1"/>
</dbReference>
<dbReference type="InterPro" id="IPR036772">
    <property type="entry name" value="SRCR-like_dom_sf"/>
</dbReference>
<evidence type="ECO:0000256" key="7">
    <source>
        <dbReference type="SAM" id="Phobius"/>
    </source>
</evidence>
<dbReference type="AlphaFoldDB" id="A0A8C5WMP4"/>
<evidence type="ECO:0000256" key="4">
    <source>
        <dbReference type="ARBA" id="ARBA00023157"/>
    </source>
</evidence>
<dbReference type="GO" id="GO:0016020">
    <property type="term" value="C:membrane"/>
    <property type="evidence" value="ECO:0007669"/>
    <property type="project" value="InterPro"/>
</dbReference>
<name>A0A8C5WMP4_9ANUR</name>
<evidence type="ECO:0000256" key="2">
    <source>
        <dbReference type="ARBA" id="ARBA00022801"/>
    </source>
</evidence>
<keyword evidence="2 6" id="KW-0378">Hydrolase</keyword>
<accession>A0A8C5WMP4</accession>
<evidence type="ECO:0000313" key="9">
    <source>
        <dbReference type="Ensembl" id="ENSLLEP00000049153.1"/>
    </source>
</evidence>
<dbReference type="PANTHER" id="PTHR24252:SF29">
    <property type="entry name" value="TRANSMEMBRANE PROTEASE SERINE 2 ISOFORM X2"/>
    <property type="match status" value="1"/>
</dbReference>
<keyword evidence="4" id="KW-1015">Disulfide bond</keyword>
<protein>
    <submittedName>
        <fullName evidence="9">Transmembrane serine protease 13</fullName>
    </submittedName>
</protein>
<proteinExistence type="predicted"/>
<dbReference type="Gene3D" id="3.10.250.10">
    <property type="entry name" value="SRCR-like domain"/>
    <property type="match status" value="1"/>
</dbReference>
<keyword evidence="7" id="KW-0812">Transmembrane</keyword>
<dbReference type="CDD" id="cd00190">
    <property type="entry name" value="Tryp_SPc"/>
    <property type="match status" value="1"/>
</dbReference>
<dbReference type="GO" id="GO:0004252">
    <property type="term" value="F:serine-type endopeptidase activity"/>
    <property type="evidence" value="ECO:0007669"/>
    <property type="project" value="InterPro"/>
</dbReference>
<dbReference type="InterPro" id="IPR009003">
    <property type="entry name" value="Peptidase_S1_PA"/>
</dbReference>
<dbReference type="Proteomes" id="UP000694569">
    <property type="component" value="Unplaced"/>
</dbReference>
<keyword evidence="3 6" id="KW-0720">Serine protease</keyword>
<dbReference type="InterPro" id="IPR043504">
    <property type="entry name" value="Peptidase_S1_PA_chymotrypsin"/>
</dbReference>
<keyword evidence="5" id="KW-0325">Glycoprotein</keyword>
<dbReference type="Pfam" id="PF15494">
    <property type="entry name" value="SRCR_2"/>
    <property type="match status" value="1"/>
</dbReference>
<dbReference type="Ensembl" id="ENSLLET00000051070.1">
    <property type="protein sequence ID" value="ENSLLEP00000049153.1"/>
    <property type="gene ID" value="ENSLLEG00000030936.1"/>
</dbReference>
<keyword evidence="10" id="KW-1185">Reference proteome</keyword>
<dbReference type="PROSITE" id="PS50240">
    <property type="entry name" value="TRYPSIN_DOM"/>
    <property type="match status" value="1"/>
</dbReference>
<evidence type="ECO:0000259" key="8">
    <source>
        <dbReference type="PROSITE" id="PS50240"/>
    </source>
</evidence>
<dbReference type="InterPro" id="IPR018114">
    <property type="entry name" value="TRYPSIN_HIS"/>
</dbReference>
<dbReference type="FunFam" id="2.40.10.10:FF:000003">
    <property type="entry name" value="Transmembrane serine protease 3"/>
    <property type="match status" value="1"/>
</dbReference>
<dbReference type="InterPro" id="IPR033116">
    <property type="entry name" value="TRYPSIN_SER"/>
</dbReference>
<dbReference type="PANTHER" id="PTHR24252">
    <property type="entry name" value="ACROSIN-RELATED"/>
    <property type="match status" value="1"/>
</dbReference>
<feature type="domain" description="Peptidase S1" evidence="8">
    <location>
        <begin position="225"/>
        <end position="460"/>
    </location>
</feature>
<dbReference type="PROSITE" id="PS00134">
    <property type="entry name" value="TRYPSIN_HIS"/>
    <property type="match status" value="1"/>
</dbReference>
<dbReference type="InterPro" id="IPR001314">
    <property type="entry name" value="Peptidase_S1A"/>
</dbReference>
<evidence type="ECO:0000256" key="3">
    <source>
        <dbReference type="ARBA" id="ARBA00022825"/>
    </source>
</evidence>
<dbReference type="SUPFAM" id="SSF50494">
    <property type="entry name" value="Trypsin-like serine proteases"/>
    <property type="match status" value="1"/>
</dbReference>
<keyword evidence="1 6" id="KW-0645">Protease</keyword>
<dbReference type="InterPro" id="IPR001254">
    <property type="entry name" value="Trypsin_dom"/>
</dbReference>
<dbReference type="GO" id="GO:0006508">
    <property type="term" value="P:proteolysis"/>
    <property type="evidence" value="ECO:0007669"/>
    <property type="project" value="UniProtKB-KW"/>
</dbReference>
<dbReference type="PRINTS" id="PR00722">
    <property type="entry name" value="CHYMOTRYPSIN"/>
</dbReference>
<dbReference type="Gene3D" id="2.40.10.10">
    <property type="entry name" value="Trypsin-like serine proteases"/>
    <property type="match status" value="1"/>
</dbReference>
<dbReference type="InterPro" id="IPR001190">
    <property type="entry name" value="SRCR"/>
</dbReference>
<dbReference type="SMART" id="SM00020">
    <property type="entry name" value="Tryp_SPc"/>
    <property type="match status" value="1"/>
</dbReference>
<evidence type="ECO:0000256" key="6">
    <source>
        <dbReference type="RuleBase" id="RU363034"/>
    </source>
</evidence>
<dbReference type="PROSITE" id="PS00135">
    <property type="entry name" value="TRYPSIN_SER"/>
    <property type="match status" value="1"/>
</dbReference>
<sequence>MEPPPSYPNSYPSVPPHHPGNNGPFYRPYTIQPGAPPPHYVINRPPPSRKFPLLSCLSSRGVSMFILIVAVIVLIGLGMITAYKLNAFNGLGNSGIPREDCLPNKTLCNGINECSKGGDEAGCARFRGDISLLQIMSRKKENLWLPVCATGVNDNFPTYVCRRLGFLEQPITQEVTINDNPNNVGMVGNGATNSIQGSVDVGSCPSGKYLSVQCNDCGSRKMGRIIGGTEANQGEWPWQVSLHQQSGNKFSHVCGGTLLNTQWVLTAAHCFTQTASPSQWRVYAGTISLYYLSTYSTVTVIIRHEDYNTNTDDFDMALMRLRSPFAYTASIQPACLPMVGQTFNPGTKCWISGFGKTVAASDDSSPALMEAEVEVISTQVCNNVDAYNGVITDRMMCAGDMRGGTDSCQGDSGGPLVCEQNGRWSVAGVTSWGTGCGQAKKPGVYARVTMFLSWIRSQMEDQPTVLSRRKNGGTSASFNRDRPLAVLLNAAIVCTSNKGINHSAAAGK</sequence>
<reference evidence="9" key="2">
    <citation type="submission" date="2025-09" db="UniProtKB">
        <authorList>
            <consortium name="Ensembl"/>
        </authorList>
    </citation>
    <scope>IDENTIFICATION</scope>
</reference>
<reference evidence="9" key="1">
    <citation type="submission" date="2025-08" db="UniProtKB">
        <authorList>
            <consortium name="Ensembl"/>
        </authorList>
    </citation>
    <scope>IDENTIFICATION</scope>
</reference>
<keyword evidence="7" id="KW-0472">Membrane</keyword>
<evidence type="ECO:0000313" key="10">
    <source>
        <dbReference type="Proteomes" id="UP000694569"/>
    </source>
</evidence>